<proteinExistence type="predicted"/>
<reference evidence="2" key="1">
    <citation type="submission" date="2018-12" db="EMBL/GenBank/DDBJ databases">
        <title>Tengunoibacter tsumagoiensis gen. nov., sp. nov., Dictyobacter kobayashii sp. nov., D. alpinus sp. nov., and D. joshuensis sp. nov. and description of Dictyobacteraceae fam. nov. within the order Ktedonobacterales isolated from Tengu-no-mugimeshi.</title>
        <authorList>
            <person name="Wang C.M."/>
            <person name="Zheng Y."/>
            <person name="Sakai Y."/>
            <person name="Toyoda A."/>
            <person name="Minakuchi Y."/>
            <person name="Abe K."/>
            <person name="Yokota A."/>
            <person name="Yabe S."/>
        </authorList>
    </citation>
    <scope>NUCLEOTIDE SEQUENCE [LARGE SCALE GENOMIC DNA]</scope>
    <source>
        <strain evidence="2">Uno3</strain>
    </source>
</reference>
<sequence>MHNHESENEMQPNEGLHSRRRLLQGVAGVAVGAAGVAGVTLLPSIGAFAAGDKGKKPTAVQDILNIARTAERLAVTFYSQGIANAHKLGISGDRLNYLRAAVVEEQIHEFYLRDNKAKPLTSTFSFPHGADTFKKLSLFIATQQELEGFFDSAYLAAVREFAEQNQPRLAQIAAQIATIESEHRVLGRVLLGESFADNWAYTPVAITRVSDAPAAVAKAGYLSPKGDNSYTFAAVNIDLPAVINRTPLVGTV</sequence>
<dbReference type="SUPFAM" id="SSF47240">
    <property type="entry name" value="Ferritin-like"/>
    <property type="match status" value="1"/>
</dbReference>
<dbReference type="Proteomes" id="UP000287352">
    <property type="component" value="Unassembled WGS sequence"/>
</dbReference>
<dbReference type="RefSeq" id="WP_126580678.1">
    <property type="nucleotide sequence ID" value="NZ_BIFR01000001.1"/>
</dbReference>
<name>A0A402A298_9CHLR</name>
<evidence type="ECO:0000313" key="1">
    <source>
        <dbReference type="EMBL" id="GCE13121.1"/>
    </source>
</evidence>
<dbReference type="InterPro" id="IPR009078">
    <property type="entry name" value="Ferritin-like_SF"/>
</dbReference>
<dbReference type="InterPro" id="IPR006311">
    <property type="entry name" value="TAT_signal"/>
</dbReference>
<organism evidence="1 2">
    <name type="scientific">Tengunoibacter tsumagoiensis</name>
    <dbReference type="NCBI Taxonomy" id="2014871"/>
    <lineage>
        <taxon>Bacteria</taxon>
        <taxon>Bacillati</taxon>
        <taxon>Chloroflexota</taxon>
        <taxon>Ktedonobacteria</taxon>
        <taxon>Ktedonobacterales</taxon>
        <taxon>Dictyobacteraceae</taxon>
        <taxon>Tengunoibacter</taxon>
    </lineage>
</organism>
<keyword evidence="2" id="KW-1185">Reference proteome</keyword>
<accession>A0A402A298</accession>
<evidence type="ECO:0000313" key="2">
    <source>
        <dbReference type="Proteomes" id="UP000287352"/>
    </source>
</evidence>
<dbReference type="PROSITE" id="PS51318">
    <property type="entry name" value="TAT"/>
    <property type="match status" value="1"/>
</dbReference>
<protein>
    <recommendedName>
        <fullName evidence="3">Ferritin-like domain-containing protein</fullName>
    </recommendedName>
</protein>
<gene>
    <name evidence="1" type="ORF">KTT_29800</name>
</gene>
<evidence type="ECO:0008006" key="3">
    <source>
        <dbReference type="Google" id="ProtNLM"/>
    </source>
</evidence>
<dbReference type="EMBL" id="BIFR01000001">
    <property type="protein sequence ID" value="GCE13121.1"/>
    <property type="molecule type" value="Genomic_DNA"/>
</dbReference>
<comment type="caution">
    <text evidence="1">The sequence shown here is derived from an EMBL/GenBank/DDBJ whole genome shotgun (WGS) entry which is preliminary data.</text>
</comment>
<dbReference type="AlphaFoldDB" id="A0A402A298"/>
<dbReference type="OrthoDB" id="148321at2"/>
<dbReference type="Pfam" id="PF13668">
    <property type="entry name" value="Ferritin_2"/>
    <property type="match status" value="1"/>
</dbReference>